<organism evidence="2 3">
    <name type="scientific">Candidatus Sungbacteria bacterium RIFCSPHIGHO2_01_FULL_47_32</name>
    <dbReference type="NCBI Taxonomy" id="1802264"/>
    <lineage>
        <taxon>Bacteria</taxon>
        <taxon>Candidatus Sungiibacteriota</taxon>
    </lineage>
</organism>
<keyword evidence="1" id="KW-1133">Transmembrane helix</keyword>
<sequence length="86" mass="10166">MIMSLLLPHVDKRFELKTEIAYTHSTKIHSEKSYFPALKTKKMNFILILIEILLPLAVVYGIRVWVIRWLKRKKDRDVSSQKETPA</sequence>
<evidence type="ECO:0000256" key="1">
    <source>
        <dbReference type="SAM" id="Phobius"/>
    </source>
</evidence>
<keyword evidence="1" id="KW-0812">Transmembrane</keyword>
<keyword evidence="1" id="KW-0472">Membrane</keyword>
<comment type="caution">
    <text evidence="2">The sequence shown here is derived from an EMBL/GenBank/DDBJ whole genome shotgun (WGS) entry which is preliminary data.</text>
</comment>
<accession>A0A1G2K4G2</accession>
<gene>
    <name evidence="2" type="ORF">A2633_05695</name>
</gene>
<reference evidence="2 3" key="1">
    <citation type="journal article" date="2016" name="Nat. Commun.">
        <title>Thousands of microbial genomes shed light on interconnected biogeochemical processes in an aquifer system.</title>
        <authorList>
            <person name="Anantharaman K."/>
            <person name="Brown C.T."/>
            <person name="Hug L.A."/>
            <person name="Sharon I."/>
            <person name="Castelle C.J."/>
            <person name="Probst A.J."/>
            <person name="Thomas B.C."/>
            <person name="Singh A."/>
            <person name="Wilkins M.J."/>
            <person name="Karaoz U."/>
            <person name="Brodie E.L."/>
            <person name="Williams K.H."/>
            <person name="Hubbard S.S."/>
            <person name="Banfield J.F."/>
        </authorList>
    </citation>
    <scope>NUCLEOTIDE SEQUENCE [LARGE SCALE GENOMIC DNA]</scope>
</reference>
<dbReference type="Proteomes" id="UP000177152">
    <property type="component" value="Unassembled WGS sequence"/>
</dbReference>
<name>A0A1G2K4G2_9BACT</name>
<proteinExistence type="predicted"/>
<dbReference type="AlphaFoldDB" id="A0A1G2K4G2"/>
<dbReference type="EMBL" id="MHQC01000039">
    <property type="protein sequence ID" value="OGZ94275.1"/>
    <property type="molecule type" value="Genomic_DNA"/>
</dbReference>
<protein>
    <submittedName>
        <fullName evidence="2">Uncharacterized protein</fullName>
    </submittedName>
</protein>
<evidence type="ECO:0000313" key="2">
    <source>
        <dbReference type="EMBL" id="OGZ94275.1"/>
    </source>
</evidence>
<evidence type="ECO:0000313" key="3">
    <source>
        <dbReference type="Proteomes" id="UP000177152"/>
    </source>
</evidence>
<feature type="transmembrane region" description="Helical" evidence="1">
    <location>
        <begin position="45"/>
        <end position="66"/>
    </location>
</feature>